<dbReference type="EMBL" id="KY684108">
    <property type="protein sequence ID" value="ARF11195.1"/>
    <property type="molecule type" value="Genomic_DNA"/>
</dbReference>
<evidence type="ECO:0000313" key="1">
    <source>
        <dbReference type="EMBL" id="ARF11195.1"/>
    </source>
</evidence>
<protein>
    <submittedName>
        <fullName evidence="1">Uncharacterized protein</fullName>
    </submittedName>
</protein>
<organism evidence="1">
    <name type="scientific">Klosneuvirus KNV1</name>
    <dbReference type="NCBI Taxonomy" id="1977640"/>
    <lineage>
        <taxon>Viruses</taxon>
        <taxon>Varidnaviria</taxon>
        <taxon>Bamfordvirae</taxon>
        <taxon>Nucleocytoviricota</taxon>
        <taxon>Megaviricetes</taxon>
        <taxon>Imitervirales</taxon>
        <taxon>Mimiviridae</taxon>
        <taxon>Klosneuvirinae</taxon>
        <taxon>Klosneuvirus</taxon>
    </lineage>
</organism>
<name>A0A1V0SHJ6_9VIRU</name>
<accession>A0A1V0SHJ6</accession>
<proteinExistence type="predicted"/>
<gene>
    <name evidence="1" type="ORF">Klosneuvirus_1_52</name>
</gene>
<sequence length="362" mass="44049">MLKFSDKLDKYIKSIIPLLTLSNKYRIIGSYGRTKYITDIDITNYVNENIDFRDKLNEITKKLPKNVKLFTLTSGFDKSYQVPWNIINENKITNYDYIKSINFINELLFNHKITEKERNYCNELLNEKPVVEYIILIEDLLYQKSKIKWNINEIKKGEKEINNQELELNMSIRNNEHNIIHFIIEYDDDIIPVDIALVLENSKKQEENKNELFDKKVYLMFIKREYYFILAYFKKYFKGKKEFNKIKYLLDDKYGHYKQILMNIFYLIQFLEYPIYNNNEFQKIYDKIMKKAITLDINQEFFDDIMKNFHDNNKIKELLKKLESKIMFKLNTIFENYAYNYYLKIPNNNQIKFADLVFDVKN</sequence>
<reference evidence="1" key="1">
    <citation type="journal article" date="2017" name="Science">
        <title>Giant viruses with an expanded complement of translation system components.</title>
        <authorList>
            <person name="Schulz F."/>
            <person name="Yutin N."/>
            <person name="Ivanova N.N."/>
            <person name="Ortega D.R."/>
            <person name="Lee T.K."/>
            <person name="Vierheilig J."/>
            <person name="Daims H."/>
            <person name="Horn M."/>
            <person name="Wagner M."/>
            <person name="Jensen G.J."/>
            <person name="Kyrpides N.C."/>
            <person name="Koonin E.V."/>
            <person name="Woyke T."/>
        </authorList>
    </citation>
    <scope>NUCLEOTIDE SEQUENCE</scope>
    <source>
        <strain evidence="1">KNV1</strain>
    </source>
</reference>